<keyword evidence="1" id="KW-1133">Transmembrane helix</keyword>
<feature type="non-terminal residue" evidence="2">
    <location>
        <position position="1"/>
    </location>
</feature>
<accession>A0ABN9GCQ4</accession>
<organism evidence="2 3">
    <name type="scientific">Staurois parvus</name>
    <dbReference type="NCBI Taxonomy" id="386267"/>
    <lineage>
        <taxon>Eukaryota</taxon>
        <taxon>Metazoa</taxon>
        <taxon>Chordata</taxon>
        <taxon>Craniata</taxon>
        <taxon>Vertebrata</taxon>
        <taxon>Euteleostomi</taxon>
        <taxon>Amphibia</taxon>
        <taxon>Batrachia</taxon>
        <taxon>Anura</taxon>
        <taxon>Neobatrachia</taxon>
        <taxon>Ranoidea</taxon>
        <taxon>Ranidae</taxon>
        <taxon>Staurois</taxon>
    </lineage>
</organism>
<evidence type="ECO:0000256" key="1">
    <source>
        <dbReference type="SAM" id="Phobius"/>
    </source>
</evidence>
<reference evidence="2" key="1">
    <citation type="submission" date="2023-05" db="EMBL/GenBank/DDBJ databases">
        <authorList>
            <person name="Stuckert A."/>
        </authorList>
    </citation>
    <scope>NUCLEOTIDE SEQUENCE</scope>
</reference>
<keyword evidence="1" id="KW-0812">Transmembrane</keyword>
<comment type="caution">
    <text evidence="2">The sequence shown here is derived from an EMBL/GenBank/DDBJ whole genome shotgun (WGS) entry which is preliminary data.</text>
</comment>
<dbReference type="EMBL" id="CATNWA010018394">
    <property type="protein sequence ID" value="CAI9607115.1"/>
    <property type="molecule type" value="Genomic_DNA"/>
</dbReference>
<keyword evidence="3" id="KW-1185">Reference proteome</keyword>
<proteinExistence type="predicted"/>
<feature type="transmembrane region" description="Helical" evidence="1">
    <location>
        <begin position="50"/>
        <end position="68"/>
    </location>
</feature>
<gene>
    <name evidence="2" type="ORF">SPARVUS_LOCUS13899256</name>
</gene>
<sequence length="71" mass="8027">GFWGEPQAVFYLILAWTYPLISIPDPKGLVWMGGGNPRRAWCGWEGGPHAVFYFIMVLVFKCTSLYLTTSL</sequence>
<dbReference type="Proteomes" id="UP001162483">
    <property type="component" value="Unassembled WGS sequence"/>
</dbReference>
<evidence type="ECO:0000313" key="3">
    <source>
        <dbReference type="Proteomes" id="UP001162483"/>
    </source>
</evidence>
<name>A0ABN9GCQ4_9NEOB</name>
<keyword evidence="1" id="KW-0472">Membrane</keyword>
<evidence type="ECO:0000313" key="2">
    <source>
        <dbReference type="EMBL" id="CAI9607115.1"/>
    </source>
</evidence>
<protein>
    <submittedName>
        <fullName evidence="2">Uncharacterized protein</fullName>
    </submittedName>
</protein>